<dbReference type="EMBL" id="JAVHNQ010000009">
    <property type="protein sequence ID" value="KAK6338837.1"/>
    <property type="molecule type" value="Genomic_DNA"/>
</dbReference>
<dbReference type="Proteomes" id="UP001375240">
    <property type="component" value="Unassembled WGS sequence"/>
</dbReference>
<evidence type="ECO:0000313" key="4">
    <source>
        <dbReference type="Proteomes" id="UP001375240"/>
    </source>
</evidence>
<comment type="caution">
    <text evidence="3">The sequence shown here is derived from an EMBL/GenBank/DDBJ whole genome shotgun (WGS) entry which is preliminary data.</text>
</comment>
<keyword evidence="1" id="KW-0175">Coiled coil</keyword>
<accession>A0AAV9UCT8</accession>
<protein>
    <submittedName>
        <fullName evidence="3">Uncharacterized protein</fullName>
    </submittedName>
</protein>
<gene>
    <name evidence="3" type="ORF">TWF696_009645</name>
</gene>
<reference evidence="3 4" key="1">
    <citation type="submission" date="2019-10" db="EMBL/GenBank/DDBJ databases">
        <authorList>
            <person name="Palmer J.M."/>
        </authorList>
    </citation>
    <scope>NUCLEOTIDE SEQUENCE [LARGE SCALE GENOMIC DNA]</scope>
    <source>
        <strain evidence="3 4">TWF696</strain>
    </source>
</reference>
<evidence type="ECO:0000313" key="3">
    <source>
        <dbReference type="EMBL" id="KAK6338837.1"/>
    </source>
</evidence>
<evidence type="ECO:0000256" key="1">
    <source>
        <dbReference type="SAM" id="Coils"/>
    </source>
</evidence>
<feature type="region of interest" description="Disordered" evidence="2">
    <location>
        <begin position="159"/>
        <end position="198"/>
    </location>
</feature>
<keyword evidence="4" id="KW-1185">Reference proteome</keyword>
<sequence>MSTEYLPASKRQRLTYSPRDRQEVKNLKLVASQKITDTLHNLSYNVTPDNVHISLRRLPTLRIEYLWKLDREKITSLPQDGDLPASIVKKAIDRTLGLTGPRASSPGSWSDKNILIIMKLMENGCLFPILDSDADIHTSTVSIEEILSTEFSAGARGDLQAVNDGNDVHGDDGPDHSHDYDHEERGQECGGDNDGTRTPAISIRSIDGANTSKDISAVPNTLNTMLSPELIPEMDRAVSVLSRSPTPQPWMPSERRGTDISDSVHEHITAPTEPCQSALRDGPSRNVDTDLEYKFLRSNMDHGLRYQASMMEKLDAWEVSLVREKQLLQEKLRKSHALIEAQDREKEQLESRHGHIVRDLVDQLASKTSKIEELEQRLIEKDKWIAGVKTFVLEQ</sequence>
<dbReference type="AlphaFoldDB" id="A0AAV9UCT8"/>
<organism evidence="3 4">
    <name type="scientific">Orbilia brochopaga</name>
    <dbReference type="NCBI Taxonomy" id="3140254"/>
    <lineage>
        <taxon>Eukaryota</taxon>
        <taxon>Fungi</taxon>
        <taxon>Dikarya</taxon>
        <taxon>Ascomycota</taxon>
        <taxon>Pezizomycotina</taxon>
        <taxon>Orbiliomycetes</taxon>
        <taxon>Orbiliales</taxon>
        <taxon>Orbiliaceae</taxon>
        <taxon>Orbilia</taxon>
    </lineage>
</organism>
<feature type="compositionally biased region" description="Basic and acidic residues" evidence="2">
    <location>
        <begin position="166"/>
        <end position="187"/>
    </location>
</feature>
<feature type="coiled-coil region" evidence="1">
    <location>
        <begin position="332"/>
        <end position="377"/>
    </location>
</feature>
<proteinExistence type="predicted"/>
<name>A0AAV9UCT8_9PEZI</name>
<evidence type="ECO:0000256" key="2">
    <source>
        <dbReference type="SAM" id="MobiDB-lite"/>
    </source>
</evidence>